<dbReference type="EMBL" id="AGXV01000038">
    <property type="protein sequence ID" value="EIY59744.1"/>
    <property type="molecule type" value="Genomic_DNA"/>
</dbReference>
<sequence>MHCFNSITVQLRLMKEKETILKSTFQFHNGTIKTLSSTLATCMKARFNSITVQLRRMYTDNNTSEMEVSIP</sequence>
<gene>
    <name evidence="1" type="ORF">HMPREF1071_03223</name>
</gene>
<evidence type="ECO:0000313" key="1">
    <source>
        <dbReference type="EMBL" id="EIY59744.1"/>
    </source>
</evidence>
<organism evidence="1 2">
    <name type="scientific">Bacteroides salyersiae CL02T12C01</name>
    <dbReference type="NCBI Taxonomy" id="997887"/>
    <lineage>
        <taxon>Bacteria</taxon>
        <taxon>Pseudomonadati</taxon>
        <taxon>Bacteroidota</taxon>
        <taxon>Bacteroidia</taxon>
        <taxon>Bacteroidales</taxon>
        <taxon>Bacteroidaceae</taxon>
        <taxon>Bacteroides</taxon>
    </lineage>
</organism>
<dbReference type="HOGENOM" id="CLU_2731684_0_0_10"/>
<accession>I9HI94</accession>
<keyword evidence="2" id="KW-1185">Reference proteome</keyword>
<protein>
    <submittedName>
        <fullName evidence="1">Uncharacterized protein</fullName>
    </submittedName>
</protein>
<evidence type="ECO:0000313" key="2">
    <source>
        <dbReference type="Proteomes" id="UP000005150"/>
    </source>
</evidence>
<dbReference type="AlphaFoldDB" id="I9HI94"/>
<comment type="caution">
    <text evidence="1">The sequence shown here is derived from an EMBL/GenBank/DDBJ whole genome shotgun (WGS) entry which is preliminary data.</text>
</comment>
<reference evidence="1 2" key="1">
    <citation type="submission" date="2012-02" db="EMBL/GenBank/DDBJ databases">
        <title>The Genome Sequence of Bacteroides salyersiae CL02T12C01.</title>
        <authorList>
            <consortium name="The Broad Institute Genome Sequencing Platform"/>
            <person name="Earl A."/>
            <person name="Ward D."/>
            <person name="Feldgarden M."/>
            <person name="Gevers D."/>
            <person name="Zitomersky N.L."/>
            <person name="Coyne M.J."/>
            <person name="Comstock L.E."/>
            <person name="Young S.K."/>
            <person name="Zeng Q."/>
            <person name="Gargeya S."/>
            <person name="Fitzgerald M."/>
            <person name="Haas B."/>
            <person name="Abouelleil A."/>
            <person name="Alvarado L."/>
            <person name="Arachchi H.M."/>
            <person name="Berlin A."/>
            <person name="Chapman S.B."/>
            <person name="Gearin G."/>
            <person name="Goldberg J."/>
            <person name="Griggs A."/>
            <person name="Gujja S."/>
            <person name="Hansen M."/>
            <person name="Heiman D."/>
            <person name="Howarth C."/>
            <person name="Larimer J."/>
            <person name="Lui A."/>
            <person name="MacDonald P.J.P."/>
            <person name="McCowen C."/>
            <person name="Montmayeur A."/>
            <person name="Murphy C."/>
            <person name="Neiman D."/>
            <person name="Pearson M."/>
            <person name="Priest M."/>
            <person name="Roberts A."/>
            <person name="Saif S."/>
            <person name="Shea T."/>
            <person name="Sisk P."/>
            <person name="Stolte C."/>
            <person name="Sykes S."/>
            <person name="Wortman J."/>
            <person name="Nusbaum C."/>
            <person name="Birren B."/>
        </authorList>
    </citation>
    <scope>NUCLEOTIDE SEQUENCE [LARGE SCALE GENOMIC DNA]</scope>
    <source>
        <strain evidence="1 2">CL02T12C01</strain>
    </source>
</reference>
<proteinExistence type="predicted"/>
<dbReference type="Proteomes" id="UP000005150">
    <property type="component" value="Unassembled WGS sequence"/>
</dbReference>
<name>I9HI94_9BACE</name>